<accession>A0A6G1KRT8</accession>
<feature type="region of interest" description="Disordered" evidence="1">
    <location>
        <begin position="29"/>
        <end position="80"/>
    </location>
</feature>
<protein>
    <submittedName>
        <fullName evidence="2">Uncharacterized protein</fullName>
    </submittedName>
</protein>
<keyword evidence="3" id="KW-1185">Reference proteome</keyword>
<proteinExistence type="predicted"/>
<reference evidence="2" key="1">
    <citation type="journal article" date="2020" name="Stud. Mycol.">
        <title>101 Dothideomycetes genomes: a test case for predicting lifestyles and emergence of pathogens.</title>
        <authorList>
            <person name="Haridas S."/>
            <person name="Albert R."/>
            <person name="Binder M."/>
            <person name="Bloem J."/>
            <person name="Labutti K."/>
            <person name="Salamov A."/>
            <person name="Andreopoulos B."/>
            <person name="Baker S."/>
            <person name="Barry K."/>
            <person name="Bills G."/>
            <person name="Bluhm B."/>
            <person name="Cannon C."/>
            <person name="Castanera R."/>
            <person name="Culley D."/>
            <person name="Daum C."/>
            <person name="Ezra D."/>
            <person name="Gonzalez J."/>
            <person name="Henrissat B."/>
            <person name="Kuo A."/>
            <person name="Liang C."/>
            <person name="Lipzen A."/>
            <person name="Lutzoni F."/>
            <person name="Magnuson J."/>
            <person name="Mondo S."/>
            <person name="Nolan M."/>
            <person name="Ohm R."/>
            <person name="Pangilinan J."/>
            <person name="Park H.-J."/>
            <person name="Ramirez L."/>
            <person name="Alfaro M."/>
            <person name="Sun H."/>
            <person name="Tritt A."/>
            <person name="Yoshinaga Y."/>
            <person name="Zwiers L.-H."/>
            <person name="Turgeon B."/>
            <person name="Goodwin S."/>
            <person name="Spatafora J."/>
            <person name="Crous P."/>
            <person name="Grigoriev I."/>
        </authorList>
    </citation>
    <scope>NUCLEOTIDE SEQUENCE</scope>
    <source>
        <strain evidence="2">CBS 279.74</strain>
    </source>
</reference>
<evidence type="ECO:0000313" key="2">
    <source>
        <dbReference type="EMBL" id="KAF2715606.1"/>
    </source>
</evidence>
<evidence type="ECO:0000313" key="3">
    <source>
        <dbReference type="Proteomes" id="UP000799428"/>
    </source>
</evidence>
<sequence>MYMSIWEASTHDPGGWSLGLVSGIPPLLRQPVDMTSTSTSTSTSSTSSSNSRRFFSPTRRKQVGNPRPQPNTRRNRRNMSCSPRLYQSTASFISNTLHHGRCGVEAKARFSIPRRLALANHSVHKHVVIAQSSAAFAAWMLAPIVLCMRRFSGRCGVQLEIPGDRMSQYPCT</sequence>
<dbReference type="EMBL" id="MU005764">
    <property type="protein sequence ID" value="KAF2715606.1"/>
    <property type="molecule type" value="Genomic_DNA"/>
</dbReference>
<name>A0A6G1KRT8_9PLEO</name>
<organism evidence="2 3">
    <name type="scientific">Pleomassaria siparia CBS 279.74</name>
    <dbReference type="NCBI Taxonomy" id="1314801"/>
    <lineage>
        <taxon>Eukaryota</taxon>
        <taxon>Fungi</taxon>
        <taxon>Dikarya</taxon>
        <taxon>Ascomycota</taxon>
        <taxon>Pezizomycotina</taxon>
        <taxon>Dothideomycetes</taxon>
        <taxon>Pleosporomycetidae</taxon>
        <taxon>Pleosporales</taxon>
        <taxon>Pleomassariaceae</taxon>
        <taxon>Pleomassaria</taxon>
    </lineage>
</organism>
<gene>
    <name evidence="2" type="ORF">K504DRAFT_457763</name>
</gene>
<dbReference type="Proteomes" id="UP000799428">
    <property type="component" value="Unassembled WGS sequence"/>
</dbReference>
<dbReference type="AlphaFoldDB" id="A0A6G1KRT8"/>
<evidence type="ECO:0000256" key="1">
    <source>
        <dbReference type="SAM" id="MobiDB-lite"/>
    </source>
</evidence>
<feature type="compositionally biased region" description="Low complexity" evidence="1">
    <location>
        <begin position="35"/>
        <end position="49"/>
    </location>
</feature>